<evidence type="ECO:0000313" key="7">
    <source>
        <dbReference type="Proteomes" id="UP000664357"/>
    </source>
</evidence>
<comment type="caution">
    <text evidence="6">The sequence shown here is derived from an EMBL/GenBank/DDBJ whole genome shotgun (WGS) entry which is preliminary data.</text>
</comment>
<organism evidence="6 7">
    <name type="scientific">Candidatus Enterococcus ferrettii</name>
    <dbReference type="NCBI Taxonomy" id="2815324"/>
    <lineage>
        <taxon>Bacteria</taxon>
        <taxon>Bacillati</taxon>
        <taxon>Bacillota</taxon>
        <taxon>Bacilli</taxon>
        <taxon>Lactobacillales</taxon>
        <taxon>Enterococcaceae</taxon>
        <taxon>Enterococcus</taxon>
    </lineage>
</organism>
<dbReference type="InterPro" id="IPR009057">
    <property type="entry name" value="Homeodomain-like_sf"/>
</dbReference>
<evidence type="ECO:0000256" key="3">
    <source>
        <dbReference type="ARBA" id="ARBA00023163"/>
    </source>
</evidence>
<dbReference type="Proteomes" id="UP000664357">
    <property type="component" value="Unassembled WGS sequence"/>
</dbReference>
<keyword evidence="7" id="KW-1185">Reference proteome</keyword>
<evidence type="ECO:0000259" key="4">
    <source>
        <dbReference type="PROSITE" id="PS51071"/>
    </source>
</evidence>
<accession>A0ABV0ESD0</accession>
<dbReference type="InterPro" id="IPR000281">
    <property type="entry name" value="HTH_RpiR"/>
</dbReference>
<dbReference type="SUPFAM" id="SSF53697">
    <property type="entry name" value="SIS domain"/>
    <property type="match status" value="1"/>
</dbReference>
<evidence type="ECO:0000313" key="6">
    <source>
        <dbReference type="EMBL" id="MEO1771541.1"/>
    </source>
</evidence>
<dbReference type="PROSITE" id="PS51071">
    <property type="entry name" value="HTH_RPIR"/>
    <property type="match status" value="1"/>
</dbReference>
<dbReference type="CDD" id="cd05013">
    <property type="entry name" value="SIS_RpiR"/>
    <property type="match status" value="1"/>
</dbReference>
<dbReference type="Gene3D" id="1.10.10.10">
    <property type="entry name" value="Winged helix-like DNA-binding domain superfamily/Winged helix DNA-binding domain"/>
    <property type="match status" value="1"/>
</dbReference>
<dbReference type="InterPro" id="IPR035472">
    <property type="entry name" value="RpiR-like_SIS"/>
</dbReference>
<dbReference type="PANTHER" id="PTHR30514:SF1">
    <property type="entry name" value="HTH-TYPE TRANSCRIPTIONAL REGULATOR HEXR-RELATED"/>
    <property type="match status" value="1"/>
</dbReference>
<dbReference type="Gene3D" id="3.40.50.10490">
    <property type="entry name" value="Glucose-6-phosphate isomerase like protein, domain 1"/>
    <property type="match status" value="1"/>
</dbReference>
<dbReference type="PROSITE" id="PS51464">
    <property type="entry name" value="SIS"/>
    <property type="match status" value="1"/>
</dbReference>
<dbReference type="InterPro" id="IPR001347">
    <property type="entry name" value="SIS_dom"/>
</dbReference>
<evidence type="ECO:0000256" key="2">
    <source>
        <dbReference type="ARBA" id="ARBA00023125"/>
    </source>
</evidence>
<evidence type="ECO:0000256" key="1">
    <source>
        <dbReference type="ARBA" id="ARBA00023015"/>
    </source>
</evidence>
<dbReference type="Pfam" id="PF01380">
    <property type="entry name" value="SIS"/>
    <property type="match status" value="1"/>
</dbReference>
<dbReference type="Pfam" id="PF01418">
    <property type="entry name" value="HTH_6"/>
    <property type="match status" value="1"/>
</dbReference>
<dbReference type="InterPro" id="IPR047640">
    <property type="entry name" value="RpiR-like"/>
</dbReference>
<protein>
    <submittedName>
        <fullName evidence="6">RpiR family transcriptional regulator, glv operon transcriptional regulator</fullName>
    </submittedName>
</protein>
<keyword evidence="1" id="KW-0805">Transcription regulation</keyword>
<keyword evidence="3" id="KW-0804">Transcription</keyword>
<keyword evidence="2" id="KW-0238">DNA-binding</keyword>
<dbReference type="PANTHER" id="PTHR30514">
    <property type="entry name" value="GLUCOKINASE"/>
    <property type="match status" value="1"/>
</dbReference>
<dbReference type="InterPro" id="IPR036388">
    <property type="entry name" value="WH-like_DNA-bd_sf"/>
</dbReference>
<feature type="domain" description="SIS" evidence="5">
    <location>
        <begin position="113"/>
        <end position="255"/>
    </location>
</feature>
<name>A0ABV0ESD0_9ENTE</name>
<dbReference type="SUPFAM" id="SSF46689">
    <property type="entry name" value="Homeodomain-like"/>
    <property type="match status" value="1"/>
</dbReference>
<dbReference type="RefSeq" id="WP_207702958.1">
    <property type="nucleotide sequence ID" value="NZ_JAFREL020000003.1"/>
</dbReference>
<dbReference type="EMBL" id="JAFREL020000003">
    <property type="protein sequence ID" value="MEO1771541.1"/>
    <property type="molecule type" value="Genomic_DNA"/>
</dbReference>
<gene>
    <name evidence="6" type="ORF">JZO67_003522</name>
</gene>
<reference evidence="6 7" key="1">
    <citation type="submission" date="2024-02" db="EMBL/GenBank/DDBJ databases">
        <title>The Genome Sequence of Enterococcus sp. DIV0159.</title>
        <authorList>
            <person name="Earl A."/>
            <person name="Manson A."/>
            <person name="Gilmore M."/>
            <person name="Sanders J."/>
            <person name="Shea T."/>
            <person name="Howe W."/>
            <person name="Livny J."/>
            <person name="Cuomo C."/>
            <person name="Neafsey D."/>
            <person name="Birren B."/>
        </authorList>
    </citation>
    <scope>NUCLEOTIDE SEQUENCE [LARGE SCALE GENOMIC DNA]</scope>
    <source>
        <strain evidence="6 7">665A</strain>
    </source>
</reference>
<evidence type="ECO:0000259" key="5">
    <source>
        <dbReference type="PROSITE" id="PS51464"/>
    </source>
</evidence>
<proteinExistence type="predicted"/>
<dbReference type="InterPro" id="IPR046348">
    <property type="entry name" value="SIS_dom_sf"/>
</dbReference>
<feature type="domain" description="HTH rpiR-type" evidence="4">
    <location>
        <begin position="1"/>
        <end position="77"/>
    </location>
</feature>
<sequence>MTLEQLINEHHGLLNENDEYVLGFITRNMEKSIKQTVSELARQANVSDSTIIRLTKKLGFKGYGEFRYFLKEEYVRNQKTRVDMSDLFQPTILLEDVQVTIKLFEDDKSVEDIYEAIRRSKRIFAYATGHGQRMMLNEFARCMWNLGIYIIIVPEKNELKLISNDITDEDLLFVVSLSGRLNTLEEIVRKIQLKGTQLISVTRFGQNKLASLADTSLYYQVTNINNVNGLNNSSFCTLNLALSLLYEGYLNYQKMNS</sequence>